<organism evidence="2">
    <name type="scientific">uncultured Aureispira sp</name>
    <dbReference type="NCBI Taxonomy" id="1331704"/>
    <lineage>
        <taxon>Bacteria</taxon>
        <taxon>Pseudomonadati</taxon>
        <taxon>Bacteroidota</taxon>
        <taxon>Saprospiria</taxon>
        <taxon>Saprospirales</taxon>
        <taxon>Saprospiraceae</taxon>
        <taxon>Aureispira</taxon>
        <taxon>environmental samples</taxon>
    </lineage>
</organism>
<dbReference type="AlphaFoldDB" id="A0A6S6SKR2"/>
<dbReference type="EMBL" id="CACVAQ010000138">
    <property type="protein sequence ID" value="CAA6807929.1"/>
    <property type="molecule type" value="Genomic_DNA"/>
</dbReference>
<accession>A0A6S6SKR2</accession>
<gene>
    <name evidence="2" type="ORF">HELGO_WM13368</name>
</gene>
<feature type="signal peptide" evidence="1">
    <location>
        <begin position="1"/>
        <end position="27"/>
    </location>
</feature>
<keyword evidence="1" id="KW-0732">Signal</keyword>
<proteinExistence type="predicted"/>
<sequence length="149" mass="17159">MNRLNFPKLLFLITLFAVTSLLFPSCGGDSELTNYKEKLIGEWELKNVGDLQMFYINRPFLLKNATMTFQSNGTLQTKMQSSSNSKTWIAEEATWSVTQSSRKELNKIGETLTIDSDTGPFNDKIAIEFIDERTFYLTLNDLEYQFVKK</sequence>
<evidence type="ECO:0000313" key="2">
    <source>
        <dbReference type="EMBL" id="CAA6807929.1"/>
    </source>
</evidence>
<evidence type="ECO:0000256" key="1">
    <source>
        <dbReference type="SAM" id="SignalP"/>
    </source>
</evidence>
<protein>
    <recommendedName>
        <fullName evidence="3">Lipocalin-like domain-containing protein</fullName>
    </recommendedName>
</protein>
<evidence type="ECO:0008006" key="3">
    <source>
        <dbReference type="Google" id="ProtNLM"/>
    </source>
</evidence>
<reference evidence="2" key="1">
    <citation type="submission" date="2020-01" db="EMBL/GenBank/DDBJ databases">
        <authorList>
            <person name="Meier V. D."/>
            <person name="Meier V D."/>
        </authorList>
    </citation>
    <scope>NUCLEOTIDE SEQUENCE</scope>
    <source>
        <strain evidence="2">HLG_WM_MAG_10</strain>
    </source>
</reference>
<name>A0A6S6SKR2_9BACT</name>
<feature type="chain" id="PRO_5028080985" description="Lipocalin-like domain-containing protein" evidence="1">
    <location>
        <begin position="28"/>
        <end position="149"/>
    </location>
</feature>